<protein>
    <submittedName>
        <fullName evidence="7">PQQ-dependent sugar dehydrogenase</fullName>
    </submittedName>
</protein>
<dbReference type="Proteomes" id="UP000620670">
    <property type="component" value="Unassembled WGS sequence"/>
</dbReference>
<reference evidence="8" key="1">
    <citation type="submission" date="2020-12" db="EMBL/GenBank/DDBJ databases">
        <title>Hymenobacter sp.</title>
        <authorList>
            <person name="Kim M.K."/>
        </authorList>
    </citation>
    <scope>NUCLEOTIDE SEQUENCE [LARGE SCALE GENOMIC DNA]</scope>
    <source>
        <strain evidence="8">BT325</strain>
    </source>
</reference>
<dbReference type="RefSeq" id="WP_199047137.1">
    <property type="nucleotide sequence ID" value="NZ_JAELXT010000003.1"/>
</dbReference>
<dbReference type="Gene3D" id="2.60.40.60">
    <property type="entry name" value="Cadherins"/>
    <property type="match status" value="1"/>
</dbReference>
<dbReference type="InterPro" id="IPR015919">
    <property type="entry name" value="Cadherin-like_sf"/>
</dbReference>
<feature type="domain" description="Cadherin" evidence="6">
    <location>
        <begin position="783"/>
        <end position="878"/>
    </location>
</feature>
<keyword evidence="2" id="KW-0800">Toxin</keyword>
<dbReference type="SUPFAM" id="SSF50952">
    <property type="entry name" value="Soluble quinoprotein glucose dehydrogenase"/>
    <property type="match status" value="1"/>
</dbReference>
<evidence type="ECO:0000256" key="3">
    <source>
        <dbReference type="ARBA" id="ARBA00022737"/>
    </source>
</evidence>
<keyword evidence="4" id="KW-0843">Virulence</keyword>
<dbReference type="InterPro" id="IPR011049">
    <property type="entry name" value="Serralysin-like_metalloprot_C"/>
</dbReference>
<keyword evidence="5" id="KW-0472">Membrane</keyword>
<dbReference type="PROSITE" id="PS50268">
    <property type="entry name" value="CADHERIN_2"/>
    <property type="match status" value="1"/>
</dbReference>
<comment type="caution">
    <text evidence="7">The sequence shown here is derived from an EMBL/GenBank/DDBJ whole genome shotgun (WGS) entry which is preliminary data.</text>
</comment>
<dbReference type="InterPro" id="IPR018511">
    <property type="entry name" value="Hemolysin-typ_Ca-bd_CS"/>
</dbReference>
<evidence type="ECO:0000256" key="5">
    <source>
        <dbReference type="ARBA" id="ARBA00023136"/>
    </source>
</evidence>
<dbReference type="InterPro" id="IPR003995">
    <property type="entry name" value="RTX_toxin_determinant-A"/>
</dbReference>
<dbReference type="EMBL" id="JAELXT010000003">
    <property type="protein sequence ID" value="MBJ6124721.1"/>
    <property type="molecule type" value="Genomic_DNA"/>
</dbReference>
<evidence type="ECO:0000259" key="6">
    <source>
        <dbReference type="PROSITE" id="PS50268"/>
    </source>
</evidence>
<dbReference type="InterPro" id="IPR012938">
    <property type="entry name" value="Glc/Sorbosone_DH"/>
</dbReference>
<dbReference type="PRINTS" id="PR00313">
    <property type="entry name" value="CABNDNGRPT"/>
</dbReference>
<evidence type="ECO:0000313" key="8">
    <source>
        <dbReference type="Proteomes" id="UP000620670"/>
    </source>
</evidence>
<dbReference type="SUPFAM" id="SSF51120">
    <property type="entry name" value="beta-Roll"/>
    <property type="match status" value="4"/>
</dbReference>
<dbReference type="PROSITE" id="PS00330">
    <property type="entry name" value="HEMOLYSIN_CALCIUM"/>
    <property type="match status" value="1"/>
</dbReference>
<gene>
    <name evidence="7" type="ORF">JAO75_04795</name>
</gene>
<dbReference type="Gene3D" id="2.150.10.10">
    <property type="entry name" value="Serralysin-like metalloprotease, C-terminal"/>
    <property type="match status" value="3"/>
</dbReference>
<keyword evidence="8" id="KW-1185">Reference proteome</keyword>
<dbReference type="Gene3D" id="2.120.10.30">
    <property type="entry name" value="TolB, C-terminal domain"/>
    <property type="match status" value="1"/>
</dbReference>
<comment type="subcellular location">
    <subcellularLocation>
        <location evidence="1">Membrane</location>
    </subcellularLocation>
</comment>
<dbReference type="SMART" id="SM00112">
    <property type="entry name" value="CA"/>
    <property type="match status" value="1"/>
</dbReference>
<evidence type="ECO:0000256" key="4">
    <source>
        <dbReference type="ARBA" id="ARBA00023026"/>
    </source>
</evidence>
<dbReference type="SUPFAM" id="SSF49313">
    <property type="entry name" value="Cadherin-like"/>
    <property type="match status" value="1"/>
</dbReference>
<accession>A0ABS0XXE4</accession>
<evidence type="ECO:0000256" key="1">
    <source>
        <dbReference type="ARBA" id="ARBA00004370"/>
    </source>
</evidence>
<dbReference type="InterPro" id="IPR001343">
    <property type="entry name" value="Hemolysn_Ca-bd"/>
</dbReference>
<dbReference type="PRINTS" id="PR01488">
    <property type="entry name" value="RTXTOXINA"/>
</dbReference>
<dbReference type="InterPro" id="IPR011042">
    <property type="entry name" value="6-blade_b-propeller_TolB-like"/>
</dbReference>
<sequence length="1054" mass="111283">MATIYGTSGADTRTGTSDADTIYGYDPNASEIVGTRIASGLTQPLFVTGAPDNSGRLFIVGKQGTIHIAGTDTPFLDVTDQVATAGEVGLLGFTFHPDFANNGKVYVFLSVKGETTDDPRHNQSQIREYTVDPAHPNELDPNNYKLILETTEYTPFSGNHRAGWIGFHPTDGYLYAAIGDGDQNAKAQDPTSLLGKILRLDVNGPDAFPADDKKNYAIPADNPTVFDNAPDLAQPSEVYAIGFRNPWRASFDQNGRLFVGDVGADTAEEINLVVPGANYGWGRQDNGGAPDDGPTPGTNDGYTDAIHSYFHSEGIGSSVTGGYVYNGPIAALQGKYVFGDFGSGRIWTLEQIGTDWVRTDITAMIVPSAGTIERIASFGTDNNGNLYVVDITGEVFRLDAGGGGSDLGDILNGAEGNDTIYGGGGNDTIHGGDNDDHIFGEADDDRLYGDAGADTLEGGSGNDVYYVDIDDIIVEETDSGIDHVRVLASATSFVLHAGQAVEALQADNLASTSALDLTGNEFSQTLTGNAGSNRLDGRGGADTMIGLGGNDTYVVDDEGDLIVEGMDGGIDTVESMIDFSFEPGGVEDPRFHLENLILLGTAAKGTGNYWDNYIKGNDTANTLDGAGGADTLEGGDGSDTYRVNSAEDVIVEASGKGTDTIIVDGSYTLAGGVHVEILKADEESEISDLTGNELGNTLHGNRGANRLDGGGGSDTVVFTGRRVDYTVTRNHDGSFLLEDSRTDGDGVDTVLKVEIFRFSDGPITAENLLNKAPTGITSEFEVVAENSKNGTPIVTFKVTDADDAQHRFELVDDAEGRFAIDPSTGALTVKDGTRLDYEQATRHSITVKAIDGAGASITRTLFITVDDVLNESATGSALGDLMLGGSGQDTFSGGAGNDTIDAAAGNDRLNGDAGNDSLVGGAGNDVFSGGDGNDRMIGGKGKDTFTGGKGRDVFVFDDRETASSKSKADYITDFRGRDRDRIDLKLVDANTKKRGDQKFSFIGDDESFSKAGEVRFEKTKKYTYVYLNTDNDRAAEGVIKLKGSIELSKSWFVL</sequence>
<dbReference type="PANTHER" id="PTHR19328:SF75">
    <property type="entry name" value="ALDOSE SUGAR DEHYDROGENASE YLII"/>
    <property type="match status" value="1"/>
</dbReference>
<dbReference type="Pfam" id="PF07995">
    <property type="entry name" value="GSDH"/>
    <property type="match status" value="1"/>
</dbReference>
<dbReference type="InterPro" id="IPR011041">
    <property type="entry name" value="Quinoprot_gluc/sorb_DH_b-prop"/>
</dbReference>
<dbReference type="Pfam" id="PF00353">
    <property type="entry name" value="HemolysinCabind"/>
    <property type="match status" value="7"/>
</dbReference>
<organism evidence="7 8">
    <name type="scientific">Microvirga splendida</name>
    <dbReference type="NCBI Taxonomy" id="2795727"/>
    <lineage>
        <taxon>Bacteria</taxon>
        <taxon>Pseudomonadati</taxon>
        <taxon>Pseudomonadota</taxon>
        <taxon>Alphaproteobacteria</taxon>
        <taxon>Hyphomicrobiales</taxon>
        <taxon>Methylobacteriaceae</taxon>
        <taxon>Microvirga</taxon>
    </lineage>
</organism>
<proteinExistence type="predicted"/>
<keyword evidence="3" id="KW-0677">Repeat</keyword>
<dbReference type="Pfam" id="PF00028">
    <property type="entry name" value="Cadherin"/>
    <property type="match status" value="1"/>
</dbReference>
<evidence type="ECO:0000256" key="2">
    <source>
        <dbReference type="ARBA" id="ARBA00022656"/>
    </source>
</evidence>
<dbReference type="InterPro" id="IPR002126">
    <property type="entry name" value="Cadherin-like_dom"/>
</dbReference>
<dbReference type="CDD" id="cd11304">
    <property type="entry name" value="Cadherin_repeat"/>
    <property type="match status" value="1"/>
</dbReference>
<name>A0ABS0XXE4_9HYPH</name>
<evidence type="ECO:0000313" key="7">
    <source>
        <dbReference type="EMBL" id="MBJ6124721.1"/>
    </source>
</evidence>
<dbReference type="PANTHER" id="PTHR19328">
    <property type="entry name" value="HEDGEHOG-INTERACTING PROTEIN"/>
    <property type="match status" value="1"/>
</dbReference>